<dbReference type="GeneID" id="118403857"/>
<dbReference type="AlphaFoldDB" id="A0A9J7HHQ6"/>
<accession>A0A9J7HHQ6</accession>
<sequence length="116" mass="12708">MKLLADSGNQHALKAVIAANIAGTELQIEEVDQASCADLPALVNFLQRRQLPILELPSGKALFSANVTCRYLFGNKDTDDFQVDEWLEWESSQLQPFLAPYLVSCVGQGKKGTALL</sequence>
<dbReference type="Gene3D" id="3.40.30.10">
    <property type="entry name" value="Glutaredoxin"/>
    <property type="match status" value="1"/>
</dbReference>
<reference evidence="3" key="1">
    <citation type="journal article" date="2016" name="Genome Biol. Evol.">
        <title>Conserved non-coding elements in the most distant genera of cephalochordates: the Goldilocks principle.</title>
        <authorList>
            <person name="Yue J.X."/>
            <person name="Kozmikova I."/>
            <person name="Ono H."/>
            <person name="Nossa C.W."/>
            <person name="Kozmik Z."/>
            <person name="Putnam N.H."/>
            <person name="Yu J.K."/>
            <person name="Holland L.Z."/>
        </authorList>
    </citation>
    <scope>NUCLEOTIDE SEQUENCE</scope>
</reference>
<dbReference type="KEGG" id="bfo:118403857"/>
<evidence type="ECO:0000313" key="3">
    <source>
        <dbReference type="RefSeq" id="XP_035658610.1"/>
    </source>
</evidence>
<dbReference type="Pfam" id="PF18485">
    <property type="entry name" value="GST_N_5"/>
    <property type="match status" value="1"/>
</dbReference>
<dbReference type="RefSeq" id="XP_035658610.1">
    <property type="nucleotide sequence ID" value="XM_035802717.1"/>
</dbReference>
<protein>
    <submittedName>
        <fullName evidence="3">Methionine--tRNA ligase, cytoplasmic-like</fullName>
    </submittedName>
</protein>
<dbReference type="OrthoDB" id="10061961at2759"/>
<feature type="non-terminal residue" evidence="3">
    <location>
        <position position="116"/>
    </location>
</feature>
<gene>
    <name evidence="3" type="primary">LOC118403857</name>
</gene>
<organism evidence="2 3">
    <name type="scientific">Branchiostoma floridae</name>
    <name type="common">Florida lancelet</name>
    <name type="synonym">Amphioxus</name>
    <dbReference type="NCBI Taxonomy" id="7739"/>
    <lineage>
        <taxon>Eukaryota</taxon>
        <taxon>Metazoa</taxon>
        <taxon>Chordata</taxon>
        <taxon>Cephalochordata</taxon>
        <taxon>Leptocardii</taxon>
        <taxon>Amphioxiformes</taxon>
        <taxon>Branchiostomatidae</taxon>
        <taxon>Branchiostoma</taxon>
    </lineage>
</organism>
<dbReference type="Proteomes" id="UP000001554">
    <property type="component" value="Chromosome 16"/>
</dbReference>
<dbReference type="OMA" id="ANVTCRY"/>
<name>A0A9J7HHQ6_BRAFL</name>
<reference evidence="3" key="3">
    <citation type="submission" date="2025-08" db="UniProtKB">
        <authorList>
            <consortium name="RefSeq"/>
        </authorList>
    </citation>
    <scope>IDENTIFICATION</scope>
</reference>
<proteinExistence type="predicted"/>
<keyword evidence="2" id="KW-1185">Reference proteome</keyword>
<reference evidence="2" key="2">
    <citation type="journal article" date="2020" name="Nat. Ecol. Evol.">
        <title>Deeply conserved synteny resolves early events in vertebrate evolution.</title>
        <authorList>
            <person name="Simakov O."/>
            <person name="Marletaz F."/>
            <person name="Yue J.X."/>
            <person name="O'Connell B."/>
            <person name="Jenkins J."/>
            <person name="Brandt A."/>
            <person name="Calef R."/>
            <person name="Tung C.H."/>
            <person name="Huang T.K."/>
            <person name="Schmutz J."/>
            <person name="Satoh N."/>
            <person name="Yu J.K."/>
            <person name="Putnam N.H."/>
            <person name="Green R.E."/>
            <person name="Rokhsar D.S."/>
        </authorList>
    </citation>
    <scope>NUCLEOTIDE SEQUENCE [LARGE SCALE GENOMIC DNA]</scope>
    <source>
        <strain evidence="2">S238N-H82</strain>
    </source>
</reference>
<feature type="domain" description="GST N-terminal" evidence="1">
    <location>
        <begin position="1"/>
        <end position="80"/>
    </location>
</feature>
<evidence type="ECO:0000313" key="2">
    <source>
        <dbReference type="Proteomes" id="UP000001554"/>
    </source>
</evidence>
<dbReference type="InterPro" id="IPR004045">
    <property type="entry name" value="Glutathione_S-Trfase_N"/>
</dbReference>
<dbReference type="InterPro" id="IPR041598">
    <property type="entry name" value="MARS_N"/>
</dbReference>
<dbReference type="PROSITE" id="PS50404">
    <property type="entry name" value="GST_NTER"/>
    <property type="match status" value="1"/>
</dbReference>
<dbReference type="InterPro" id="IPR036249">
    <property type="entry name" value="Thioredoxin-like_sf"/>
</dbReference>
<dbReference type="SUPFAM" id="SSF52833">
    <property type="entry name" value="Thioredoxin-like"/>
    <property type="match status" value="1"/>
</dbReference>
<evidence type="ECO:0000259" key="1">
    <source>
        <dbReference type="PROSITE" id="PS50404"/>
    </source>
</evidence>